<dbReference type="PROSITE" id="PS51257">
    <property type="entry name" value="PROKAR_LIPOPROTEIN"/>
    <property type="match status" value="1"/>
</dbReference>
<dbReference type="Proteomes" id="UP001326110">
    <property type="component" value="Chromosome"/>
</dbReference>
<feature type="signal peptide" evidence="1">
    <location>
        <begin position="1"/>
        <end position="18"/>
    </location>
</feature>
<feature type="chain" id="PRO_5045191275" evidence="1">
    <location>
        <begin position="19"/>
        <end position="95"/>
    </location>
</feature>
<sequence length="95" mass="10107">MKKISIVLVVAAPLLMLAACKSEKPPEVVQTVEWYKANKTERAEVLAKCKSNPGELAATPNCVNATRADTSTTWSARGGGIAPVKPLTADDINKK</sequence>
<protein>
    <submittedName>
        <fullName evidence="2">EexN family lipoprotein</fullName>
    </submittedName>
</protein>
<dbReference type="InterPro" id="IPR047937">
    <property type="entry name" value="Eex_IncN-like"/>
</dbReference>
<keyword evidence="1" id="KW-0732">Signal</keyword>
<dbReference type="EMBL" id="CP140152">
    <property type="protein sequence ID" value="WQH04924.1"/>
    <property type="molecule type" value="Genomic_DNA"/>
</dbReference>
<organism evidence="2 3">
    <name type="scientific">Duganella zoogloeoides</name>
    <dbReference type="NCBI Taxonomy" id="75659"/>
    <lineage>
        <taxon>Bacteria</taxon>
        <taxon>Pseudomonadati</taxon>
        <taxon>Pseudomonadota</taxon>
        <taxon>Betaproteobacteria</taxon>
        <taxon>Burkholderiales</taxon>
        <taxon>Oxalobacteraceae</taxon>
        <taxon>Telluria group</taxon>
        <taxon>Duganella</taxon>
    </lineage>
</organism>
<accession>A0ABZ0XZX9</accession>
<keyword evidence="3" id="KW-1185">Reference proteome</keyword>
<keyword evidence="2" id="KW-0449">Lipoprotein</keyword>
<dbReference type="GeneID" id="43166909"/>
<evidence type="ECO:0000256" key="1">
    <source>
        <dbReference type="SAM" id="SignalP"/>
    </source>
</evidence>
<reference evidence="2 3" key="1">
    <citation type="submission" date="2023-11" db="EMBL/GenBank/DDBJ databases">
        <title>MicrobeMod: A computational toolkit for identifying prokaryotic methylation and restriction-modification with nanopore sequencing.</title>
        <authorList>
            <person name="Crits-Christoph A."/>
            <person name="Kang S.C."/>
            <person name="Lee H."/>
            <person name="Ostrov N."/>
        </authorList>
    </citation>
    <scope>NUCLEOTIDE SEQUENCE [LARGE SCALE GENOMIC DNA]</scope>
    <source>
        <strain evidence="2 3">ATCC 25935</strain>
    </source>
</reference>
<evidence type="ECO:0000313" key="2">
    <source>
        <dbReference type="EMBL" id="WQH04924.1"/>
    </source>
</evidence>
<dbReference type="NCBIfam" id="NF033894">
    <property type="entry name" value="Eex_IncN"/>
    <property type="match status" value="1"/>
</dbReference>
<gene>
    <name evidence="2" type="ORF">SR858_00875</name>
</gene>
<dbReference type="RefSeq" id="WP_154820039.1">
    <property type="nucleotide sequence ID" value="NZ_CP140152.1"/>
</dbReference>
<proteinExistence type="predicted"/>
<evidence type="ECO:0000313" key="3">
    <source>
        <dbReference type="Proteomes" id="UP001326110"/>
    </source>
</evidence>
<name>A0ABZ0XZX9_9BURK</name>